<evidence type="ECO:0000313" key="7">
    <source>
        <dbReference type="EMBL" id="MFC4062944.1"/>
    </source>
</evidence>
<protein>
    <submittedName>
        <fullName evidence="7">MFS transporter</fullName>
    </submittedName>
</protein>
<dbReference type="Gene3D" id="1.20.1250.20">
    <property type="entry name" value="MFS general substrate transporter like domains"/>
    <property type="match status" value="1"/>
</dbReference>
<evidence type="ECO:0000256" key="4">
    <source>
        <dbReference type="ARBA" id="ARBA00022989"/>
    </source>
</evidence>
<keyword evidence="3 6" id="KW-0812">Transmembrane</keyword>
<evidence type="ECO:0000256" key="3">
    <source>
        <dbReference type="ARBA" id="ARBA00022692"/>
    </source>
</evidence>
<keyword evidence="4 6" id="KW-1133">Transmembrane helix</keyword>
<sequence length="88" mass="9142">MGRQRGLQLGSELTRLAMPLLVLALTGSPGAAGVVAGARAVAFLPVQLPAGVWVDRWDRRRTLITAQSLQAAVSALLAALILTGQAQI</sequence>
<keyword evidence="5 6" id="KW-0472">Membrane</keyword>
<comment type="subcellular location">
    <subcellularLocation>
        <location evidence="1">Cell membrane</location>
        <topology evidence="1">Multi-pass membrane protein</topology>
    </subcellularLocation>
</comment>
<dbReference type="Proteomes" id="UP001595850">
    <property type="component" value="Unassembled WGS sequence"/>
</dbReference>
<dbReference type="Pfam" id="PF07690">
    <property type="entry name" value="MFS_1"/>
    <property type="match status" value="1"/>
</dbReference>
<feature type="transmembrane region" description="Helical" evidence="6">
    <location>
        <begin position="64"/>
        <end position="83"/>
    </location>
</feature>
<evidence type="ECO:0000256" key="1">
    <source>
        <dbReference type="ARBA" id="ARBA00004651"/>
    </source>
</evidence>
<evidence type="ECO:0000256" key="5">
    <source>
        <dbReference type="ARBA" id="ARBA00023136"/>
    </source>
</evidence>
<proteinExistence type="predicted"/>
<name>A0ABV8IG38_9ACTN</name>
<dbReference type="InterPro" id="IPR036259">
    <property type="entry name" value="MFS_trans_sf"/>
</dbReference>
<keyword evidence="8" id="KW-1185">Reference proteome</keyword>
<keyword evidence="2" id="KW-1003">Cell membrane</keyword>
<dbReference type="PANTHER" id="PTHR23513">
    <property type="entry name" value="INTEGRAL MEMBRANE EFFLUX PROTEIN-RELATED"/>
    <property type="match status" value="1"/>
</dbReference>
<organism evidence="7 8">
    <name type="scientific">Planomonospora corallina</name>
    <dbReference type="NCBI Taxonomy" id="1806052"/>
    <lineage>
        <taxon>Bacteria</taxon>
        <taxon>Bacillati</taxon>
        <taxon>Actinomycetota</taxon>
        <taxon>Actinomycetes</taxon>
        <taxon>Streptosporangiales</taxon>
        <taxon>Streptosporangiaceae</taxon>
        <taxon>Planomonospora</taxon>
    </lineage>
</organism>
<reference evidence="8" key="1">
    <citation type="journal article" date="2019" name="Int. J. Syst. Evol. Microbiol.">
        <title>The Global Catalogue of Microorganisms (GCM) 10K type strain sequencing project: providing services to taxonomists for standard genome sequencing and annotation.</title>
        <authorList>
            <consortium name="The Broad Institute Genomics Platform"/>
            <consortium name="The Broad Institute Genome Sequencing Center for Infectious Disease"/>
            <person name="Wu L."/>
            <person name="Ma J."/>
        </authorList>
    </citation>
    <scope>NUCLEOTIDE SEQUENCE [LARGE SCALE GENOMIC DNA]</scope>
    <source>
        <strain evidence="8">TBRC 4489</strain>
    </source>
</reference>
<dbReference type="PANTHER" id="PTHR23513:SF11">
    <property type="entry name" value="STAPHYLOFERRIN A TRANSPORTER"/>
    <property type="match status" value="1"/>
</dbReference>
<evidence type="ECO:0000313" key="8">
    <source>
        <dbReference type="Proteomes" id="UP001595850"/>
    </source>
</evidence>
<comment type="caution">
    <text evidence="7">The sequence shown here is derived from an EMBL/GenBank/DDBJ whole genome shotgun (WGS) entry which is preliminary data.</text>
</comment>
<dbReference type="EMBL" id="JBHSBM010000075">
    <property type="protein sequence ID" value="MFC4062944.1"/>
    <property type="molecule type" value="Genomic_DNA"/>
</dbReference>
<dbReference type="SUPFAM" id="SSF103473">
    <property type="entry name" value="MFS general substrate transporter"/>
    <property type="match status" value="1"/>
</dbReference>
<evidence type="ECO:0000256" key="6">
    <source>
        <dbReference type="SAM" id="Phobius"/>
    </source>
</evidence>
<feature type="transmembrane region" description="Helical" evidence="6">
    <location>
        <begin position="20"/>
        <end position="44"/>
    </location>
</feature>
<accession>A0ABV8IG38</accession>
<evidence type="ECO:0000256" key="2">
    <source>
        <dbReference type="ARBA" id="ARBA00022475"/>
    </source>
</evidence>
<gene>
    <name evidence="7" type="ORF">ACFOWE_32080</name>
</gene>
<dbReference type="RefSeq" id="WP_377294512.1">
    <property type="nucleotide sequence ID" value="NZ_JBHSBM010000075.1"/>
</dbReference>
<dbReference type="InterPro" id="IPR011701">
    <property type="entry name" value="MFS"/>
</dbReference>